<dbReference type="Pfam" id="PF06347">
    <property type="entry name" value="SH3_4"/>
    <property type="match status" value="2"/>
</dbReference>
<feature type="signal peptide" evidence="1">
    <location>
        <begin position="1"/>
        <end position="27"/>
    </location>
</feature>
<dbReference type="Gene3D" id="2.30.30.40">
    <property type="entry name" value="SH3 Domains"/>
    <property type="match status" value="1"/>
</dbReference>
<organism evidence="2 3">
    <name type="scientific">Ancylobacter dichloromethanicus</name>
    <dbReference type="NCBI Taxonomy" id="518825"/>
    <lineage>
        <taxon>Bacteria</taxon>
        <taxon>Pseudomonadati</taxon>
        <taxon>Pseudomonadota</taxon>
        <taxon>Alphaproteobacteria</taxon>
        <taxon>Hyphomicrobiales</taxon>
        <taxon>Xanthobacteraceae</taxon>
        <taxon>Ancylobacter</taxon>
    </lineage>
</organism>
<evidence type="ECO:0000313" key="3">
    <source>
        <dbReference type="Proteomes" id="UP001143370"/>
    </source>
</evidence>
<comment type="caution">
    <text evidence="2">The sequence shown here is derived from an EMBL/GenBank/DDBJ whole genome shotgun (WGS) entry which is preliminary data.</text>
</comment>
<dbReference type="EMBL" id="BSFJ01000027">
    <property type="protein sequence ID" value="GLK73475.1"/>
    <property type="molecule type" value="Genomic_DNA"/>
</dbReference>
<feature type="chain" id="PRO_5040926747" description="SH3-like domain-containing protein" evidence="1">
    <location>
        <begin position="28"/>
        <end position="180"/>
    </location>
</feature>
<dbReference type="AlphaFoldDB" id="A0A9W6JCU1"/>
<keyword evidence="3" id="KW-1185">Reference proteome</keyword>
<accession>A0A9W6JCU1</accession>
<dbReference type="InterPro" id="IPR010466">
    <property type="entry name" value="DUF1058"/>
</dbReference>
<sequence>MTYLLRASAVVWGLCAAALPFPPAAIAQEAAPTGPVGRASGLPVPRFVSLKADKVNVRAGPTRDHGVAWVFTRAGLPVEITAEFENWRRIRDADGAEGWVYHSMLSGRRTALVTPWKSGEEIPLYAEPTTKAGLRARLEAGVLGKVEHCDGKWCHFFENGFDGYIEQERLWGVYPGEKLE</sequence>
<gene>
    <name evidence="2" type="ORF">GCM10017643_35920</name>
</gene>
<evidence type="ECO:0000256" key="1">
    <source>
        <dbReference type="SAM" id="SignalP"/>
    </source>
</evidence>
<dbReference type="RefSeq" id="WP_271188702.1">
    <property type="nucleotide sequence ID" value="NZ_BSFJ01000027.1"/>
</dbReference>
<evidence type="ECO:0008006" key="4">
    <source>
        <dbReference type="Google" id="ProtNLM"/>
    </source>
</evidence>
<keyword evidence="1" id="KW-0732">Signal</keyword>
<evidence type="ECO:0000313" key="2">
    <source>
        <dbReference type="EMBL" id="GLK73475.1"/>
    </source>
</evidence>
<reference evidence="2" key="2">
    <citation type="submission" date="2023-01" db="EMBL/GenBank/DDBJ databases">
        <authorList>
            <person name="Sun Q."/>
            <person name="Evtushenko L."/>
        </authorList>
    </citation>
    <scope>NUCLEOTIDE SEQUENCE</scope>
    <source>
        <strain evidence="2">VKM B-2484</strain>
    </source>
</reference>
<name>A0A9W6JCU1_9HYPH</name>
<proteinExistence type="predicted"/>
<reference evidence="2" key="1">
    <citation type="journal article" date="2014" name="Int. J. Syst. Evol. Microbiol.">
        <title>Complete genome sequence of Corynebacterium casei LMG S-19264T (=DSM 44701T), isolated from a smear-ripened cheese.</title>
        <authorList>
            <consortium name="US DOE Joint Genome Institute (JGI-PGF)"/>
            <person name="Walter F."/>
            <person name="Albersmeier A."/>
            <person name="Kalinowski J."/>
            <person name="Ruckert C."/>
        </authorList>
    </citation>
    <scope>NUCLEOTIDE SEQUENCE</scope>
    <source>
        <strain evidence="2">VKM B-2484</strain>
    </source>
</reference>
<dbReference type="Proteomes" id="UP001143370">
    <property type="component" value="Unassembled WGS sequence"/>
</dbReference>
<protein>
    <recommendedName>
        <fullName evidence="4">SH3-like domain-containing protein</fullName>
    </recommendedName>
</protein>